<evidence type="ECO:0000256" key="5">
    <source>
        <dbReference type="ARBA" id="ARBA00023054"/>
    </source>
</evidence>
<feature type="compositionally biased region" description="Basic and acidic residues" evidence="7">
    <location>
        <begin position="1166"/>
        <end position="1178"/>
    </location>
</feature>
<feature type="compositionally biased region" description="Low complexity" evidence="7">
    <location>
        <begin position="78"/>
        <end position="119"/>
    </location>
</feature>
<evidence type="ECO:0000256" key="3">
    <source>
        <dbReference type="ARBA" id="ARBA00022490"/>
    </source>
</evidence>
<evidence type="ECO:0000256" key="7">
    <source>
        <dbReference type="SAM" id="MobiDB-lite"/>
    </source>
</evidence>
<evidence type="ECO:0000256" key="1">
    <source>
        <dbReference type="ARBA" id="ARBA00004496"/>
    </source>
</evidence>
<dbReference type="Pfam" id="PF24681">
    <property type="entry name" value="Kelch_KLHDC2_KLHL20_DRC7"/>
    <property type="match status" value="1"/>
</dbReference>
<dbReference type="SUPFAM" id="SSF117281">
    <property type="entry name" value="Kelch motif"/>
    <property type="match status" value="1"/>
</dbReference>
<feature type="compositionally biased region" description="Low complexity" evidence="7">
    <location>
        <begin position="14"/>
        <end position="46"/>
    </location>
</feature>
<dbReference type="PANTHER" id="PTHR23244">
    <property type="entry name" value="KELCH REPEAT DOMAIN"/>
    <property type="match status" value="1"/>
</dbReference>
<sequence length="1209" mass="132292">MSFFSRKKHTQQQASTSVVPSTASAALAQIQQQPSSGPQQQQAQKQVSKETSYDSGLNGRGSPSPAVNGVQPGITQTAQRGGPNGQAPPQAPNSTNPAPAPASAAQQQSSQSQQGQRPAYPWSQRRLQLPAPVTIPKPGVAPPTGASPSPFPRYGHALPVNATTSGELFLFGGLVRETVRNDLYLVSTRDLSATLLQTTGEIPSPRVGHASALVGSVLIVWGGDTKTSSKSKPGDKQDDGLYLLNLVSREWTRVAVYGPSPVGRYGHAVTMVGSKFYVFGGQVDGEFLNDLWSFDLNSLRTKATWELVEPVEGSPRPPKRTSHICVTYGEKIFLFGGTDCQYHYNDTWAFDTTTKTWTELTCIGFIPSPREGHSAAMVDDVIYVFGGRGVDGKDLGDLGAFKVSNQRWYMFQKMGPAPSPRSGHAMASMGSRVFVLGGLGGESLNPQKPDDPSIIHVLDTKHIKYPDSNKPPPTSMNGRKSPREGSPAHDPSSDNDDARRATSPTAGRQALTNGVNMASISTKSKIGARDGEYDGESSPESTEPRESVASPDGGRAKSPSNASRAVSPAQVAEVYDPAGPQASLASVMLQRNVPNARSPSPVVERSKSPIEALYKVPSSPTVNGFAKPGSTGNLTADLIRDLKDKEAEVEAMKKKEAWMKAALLKAERSGFIYAESEEELSSRADDDDIDGRKVTEMVINFKQLKSKIQAAVLERAKEASDRVQEAERVRASAVQEAAFYRAKLAALEASSDHDVAKVERERVVDLERQLSVALSGQAERDRKIQELNESLSLQITLLEQAEARADDASKRADTLAQSHDQHVDAHNSLRERHGKLEAKLREASDRLVSQTSLVEQHEADYIKAQSQLDELLLEKDQHIHALTQTRAALDTASSRAEEMDAQYARAREQIGQFEADVAELRGELETRTTEIEAARVRIADVENFWAKSREEADAFRAATTGSLGKLLDSHHELRSDEDRLTRGYTEKINALQNEVSSLRDMLRDTSRRADEAQEELSKQHQKIREADAENSSLRSQVVGFRTQLSIALADSGRLHKDLLAKETELHVKAKEASAVSLRLDAMRSYLVANGVVAEDEDGNPLRADDVMSSRLQELEDRLAERTRAHEISERELQTLLSQKQDVDAQVESLSAQLDRLRTTQSPSRRNGHDSGSETRISELETQLEDTEKSYKARLQQLEDDYQLAVHYVK</sequence>
<evidence type="ECO:0000256" key="6">
    <source>
        <dbReference type="SAM" id="Coils"/>
    </source>
</evidence>
<dbReference type="GO" id="GO:0061245">
    <property type="term" value="P:establishment or maintenance of bipolar cell polarity"/>
    <property type="evidence" value="ECO:0007669"/>
    <property type="project" value="TreeGrafter"/>
</dbReference>
<dbReference type="OrthoDB" id="45365at2759"/>
<reference evidence="8 9" key="1">
    <citation type="journal article" date="2015" name="Sci. Rep.">
        <title>Chromosome-level genome map provides insights into diverse defense mechanisms in the medicinal fungus Ganoderma sinense.</title>
        <authorList>
            <person name="Zhu Y."/>
            <person name="Xu J."/>
            <person name="Sun C."/>
            <person name="Zhou S."/>
            <person name="Xu H."/>
            <person name="Nelson D.R."/>
            <person name="Qian J."/>
            <person name="Song J."/>
            <person name="Luo H."/>
            <person name="Xiang L."/>
            <person name="Li Y."/>
            <person name="Xu Z."/>
            <person name="Ji A."/>
            <person name="Wang L."/>
            <person name="Lu S."/>
            <person name="Hayward A."/>
            <person name="Sun W."/>
            <person name="Li X."/>
            <person name="Schwartz D.C."/>
            <person name="Wang Y."/>
            <person name="Chen S."/>
        </authorList>
    </citation>
    <scope>NUCLEOTIDE SEQUENCE [LARGE SCALE GENOMIC DNA]</scope>
    <source>
        <strain evidence="8 9">ZZ0214-1</strain>
    </source>
</reference>
<name>A0A2G8SD82_9APHY</name>
<comment type="caution">
    <text evidence="8">The sequence shown here is derived from an EMBL/GenBank/DDBJ whole genome shotgun (WGS) entry which is preliminary data.</text>
</comment>
<evidence type="ECO:0000313" key="9">
    <source>
        <dbReference type="Proteomes" id="UP000230002"/>
    </source>
</evidence>
<comment type="subcellular location">
    <subcellularLocation>
        <location evidence="1">Cytoplasm</location>
    </subcellularLocation>
</comment>
<evidence type="ECO:0000256" key="2">
    <source>
        <dbReference type="ARBA" id="ARBA00022441"/>
    </source>
</evidence>
<gene>
    <name evidence="8" type="ORF">GSI_06424</name>
</gene>
<keyword evidence="3" id="KW-0963">Cytoplasm</keyword>
<feature type="region of interest" description="Disordered" evidence="7">
    <location>
        <begin position="1153"/>
        <end position="1184"/>
    </location>
</feature>
<evidence type="ECO:0000256" key="4">
    <source>
        <dbReference type="ARBA" id="ARBA00022737"/>
    </source>
</evidence>
<evidence type="ECO:0000313" key="8">
    <source>
        <dbReference type="EMBL" id="PIL31720.1"/>
    </source>
</evidence>
<keyword evidence="2" id="KW-0880">Kelch repeat</keyword>
<keyword evidence="5 6" id="KW-0175">Coiled coil</keyword>
<dbReference type="STRING" id="1077348.A0A2G8SD82"/>
<dbReference type="InterPro" id="IPR015915">
    <property type="entry name" value="Kelch-typ_b-propeller"/>
</dbReference>
<protein>
    <submittedName>
        <fullName evidence="8">Uncharacterized protein</fullName>
    </submittedName>
</protein>
<dbReference type="FunFam" id="2.120.10.80:FF:000049">
    <property type="entry name" value="Cell polarity protein (Tea1)"/>
    <property type="match status" value="1"/>
</dbReference>
<dbReference type="Gene3D" id="1.10.287.1490">
    <property type="match status" value="1"/>
</dbReference>
<keyword evidence="4" id="KW-0677">Repeat</keyword>
<dbReference type="AlphaFoldDB" id="A0A2G8SD82"/>
<dbReference type="Gene3D" id="2.120.10.80">
    <property type="entry name" value="Kelch-type beta propeller"/>
    <property type="match status" value="1"/>
</dbReference>
<feature type="compositionally biased region" description="Basic and acidic residues" evidence="7">
    <location>
        <begin position="1004"/>
        <end position="1027"/>
    </location>
</feature>
<feature type="region of interest" description="Disordered" evidence="7">
    <location>
        <begin position="462"/>
        <end position="574"/>
    </location>
</feature>
<feature type="region of interest" description="Disordered" evidence="7">
    <location>
        <begin position="1004"/>
        <end position="1028"/>
    </location>
</feature>
<proteinExistence type="predicted"/>
<feature type="compositionally biased region" description="Basic residues" evidence="7">
    <location>
        <begin position="1"/>
        <end position="10"/>
    </location>
</feature>
<feature type="coiled-coil region" evidence="6">
    <location>
        <begin position="784"/>
        <end position="923"/>
    </location>
</feature>
<organism evidence="8 9">
    <name type="scientific">Ganoderma sinense ZZ0214-1</name>
    <dbReference type="NCBI Taxonomy" id="1077348"/>
    <lineage>
        <taxon>Eukaryota</taxon>
        <taxon>Fungi</taxon>
        <taxon>Dikarya</taxon>
        <taxon>Basidiomycota</taxon>
        <taxon>Agaricomycotina</taxon>
        <taxon>Agaricomycetes</taxon>
        <taxon>Polyporales</taxon>
        <taxon>Polyporaceae</taxon>
        <taxon>Ganoderma</taxon>
    </lineage>
</organism>
<dbReference type="EMBL" id="AYKW01000012">
    <property type="protein sequence ID" value="PIL31720.1"/>
    <property type="molecule type" value="Genomic_DNA"/>
</dbReference>
<feature type="compositionally biased region" description="Polar residues" evidence="7">
    <location>
        <begin position="502"/>
        <end position="524"/>
    </location>
</feature>
<feature type="coiled-coil region" evidence="6">
    <location>
        <begin position="709"/>
        <end position="736"/>
    </location>
</feature>
<feature type="region of interest" description="Disordered" evidence="7">
    <location>
        <begin position="1"/>
        <end position="121"/>
    </location>
</feature>
<dbReference type="Proteomes" id="UP000230002">
    <property type="component" value="Unassembled WGS sequence"/>
</dbReference>
<accession>A0A2G8SD82</accession>
<dbReference type="GO" id="GO:0051285">
    <property type="term" value="C:cell cortex of cell tip"/>
    <property type="evidence" value="ECO:0007669"/>
    <property type="project" value="TreeGrafter"/>
</dbReference>
<keyword evidence="9" id="KW-1185">Reference proteome</keyword>
<dbReference type="PANTHER" id="PTHR23244:SF456">
    <property type="entry name" value="MULTIPLE EPIDERMAL GROWTH FACTOR-LIKE DOMAINS PROTEIN 8"/>
    <property type="match status" value="1"/>
</dbReference>